<protein>
    <recommendedName>
        <fullName evidence="3">ATP-binding protein</fullName>
    </recommendedName>
</protein>
<evidence type="ECO:0000313" key="2">
    <source>
        <dbReference type="Proteomes" id="UP000252378"/>
    </source>
</evidence>
<comment type="caution">
    <text evidence="1">The sequence shown here is derived from an EMBL/GenBank/DDBJ whole genome shotgun (WGS) entry which is preliminary data.</text>
</comment>
<dbReference type="Proteomes" id="UP000252378">
    <property type="component" value="Unassembled WGS sequence"/>
</dbReference>
<dbReference type="RefSeq" id="WP_113992220.1">
    <property type="nucleotide sequence ID" value="NZ_JAWHPP010000003.1"/>
</dbReference>
<reference evidence="1 2" key="1">
    <citation type="submission" date="2018-03" db="EMBL/GenBank/DDBJ databases">
        <title>Complete genome sequencing of Faecalibacterium prausnitzii strains isolated from the human gut.</title>
        <authorList>
            <person name="Fitzgerald B.C."/>
            <person name="Shkoporov A.N."/>
            <person name="Ross P.R."/>
            <person name="Hill C."/>
        </authorList>
    </citation>
    <scope>NUCLEOTIDE SEQUENCE [LARGE SCALE GENOMIC DNA]</scope>
    <source>
        <strain evidence="1 2">ATCC 27768</strain>
    </source>
</reference>
<dbReference type="EMBL" id="PXUP01000005">
    <property type="protein sequence ID" value="RCH47093.1"/>
    <property type="molecule type" value="Genomic_DNA"/>
</dbReference>
<accession>A0A367G8N8</accession>
<name>A0A367G8N8_9FIRM</name>
<evidence type="ECO:0008006" key="3">
    <source>
        <dbReference type="Google" id="ProtNLM"/>
    </source>
</evidence>
<proteinExistence type="predicted"/>
<organism evidence="1 2">
    <name type="scientific">Faecalibacterium prausnitzii</name>
    <dbReference type="NCBI Taxonomy" id="853"/>
    <lineage>
        <taxon>Bacteria</taxon>
        <taxon>Bacillati</taxon>
        <taxon>Bacillota</taxon>
        <taxon>Clostridia</taxon>
        <taxon>Eubacteriales</taxon>
        <taxon>Oscillospiraceae</taxon>
        <taxon>Faecalibacterium</taxon>
    </lineage>
</organism>
<sequence length="1428" mass="166359">MAVEVNWENFASNNNDPDGVQHKFENLCRQLFTNDYLKENKKSRNLHSNPNNPGIEAEPILDERTNQYIGFQVKFFDTSVDYGQILHSMEKALQYYTGKLSHIVLYCNKAITSTSKSYINIVELLKKNNITIELVTDSAILDAVRKYPYLANYYFGVNTISFEWVVAHNEKSFCDLGERFNRDFNVETETSKRLSLFARDQSAVQYINDKKENLIRKINRIKDDTEQHSDYLEKVRSIVSAFEDVESETIGSAFEWHQYLQSFIVDDLAKINSEISQKKNLLEKIRPTIEKGRSRVEHKDLEKYNSIRSEIEILYELLDLPEILSLTADENRLITAKELFVTGNAGIGKSHLLAAECQSLMNNQQFAVLLLAGNCYSDLPILDQLSQDCELKYSFDEFISILEMIGVEHHTCVLLCIDALNETANYRLWKTGLISLSQKIKKCTHVKLAVTYRMEYEKSVVQDALLSEDEDVYRIVHTGFASNGLKASKQFFDYYRIPFTLYEYFESEMENPLFLTLYCKTYRNDEASLPTLYDRLVESANKNIFPILEKRYKLIGFTEDDNIVQSLVDEISTLAFDRKEKNILESDLASIPFWTANDLPLRPFMSLLAKENLVHTNLIAGNERYFFAYDQMNDYFFARSLFSHDMSDMSIRKTLYEDILQVNDNNIVNLSNSDVFVICCAIYAQKFGKECIDLIDELPEGFEKGYIVKSYIRSFIWRNKEYISSNVFLAVAQKYKVSREDFWNVLVGNSIKHNHPLNSDFLHTLLMSFRLSERDYYWTKYINEIFYDESNRLMQLVKMYSSGQSIQMSKEQARQLLILCGWLLSSSNRMLRDYTSEAMIEILRNEFDLCIVILKAFEKVNDPYIIERLYGVVFGACCKRRRKGNTVYIALAEYVYSTIFDQEFIYPDILLRDYARLIIERFLWENPDYNGCIVHEKIIPPYKSFPIEQIDEDYINKKYDGGLWQIKSSMSFEGHGMYGDFGRYVFQSALKYFDVDEDEMYKQAMSFIINDLGYTNELDKGNNHWGYDRSETKKVERIGKKYQWIAMHNILARVSDQCDIDTDYSETPKFEGPWEPFVRDFDPTLNFKLTKSDEIPIFDEISELKKATRDEHLKVDVSNIDSVSEWLDSDGIFFAEMPKALILSDSNGTQWIRLSNYICSGREQLKAERLLTWSWLYAYFVTEEQFEQFQVAATDRVDFSSSKGIGLDPQSYSVFNREYPWSPSCDLLNKSSSVESGVVLNMPEEKEVEQEVLNVEFLEQYLKSLDADSNQVFSDQELNQHLFKKEIVRKPVLKQIGEIIHASMNLVWESEYDASKDNTLSMNVPCPMLIEQLHLHQADIDGLYYDSNEKIAAFDLNISQKESGVVLRKDLLDAFLKKNNLNLIWFVRASKELHSGEDLGILRYGDRSGAYFYNGTEITSNIYIVEQR</sequence>
<gene>
    <name evidence="1" type="ORF">C7J97_04740</name>
</gene>
<evidence type="ECO:0000313" key="1">
    <source>
        <dbReference type="EMBL" id="RCH47093.1"/>
    </source>
</evidence>